<proteinExistence type="predicted"/>
<sequence length="115" mass="13359">MSGPSGSADSYAYHESYCSTRARAPYICCRPGYRRFPPNVNRNKLFIGTLRYRTEFTTIRLRDGELDLVIIQFLRNGMKTARTFKIKRVANGVMDKKKLQVRFVCVLIVFNARKK</sequence>
<organism evidence="1">
    <name type="scientific">Sipha flava</name>
    <name type="common">yellow sugarcane aphid</name>
    <dbReference type="NCBI Taxonomy" id="143950"/>
    <lineage>
        <taxon>Eukaryota</taxon>
        <taxon>Metazoa</taxon>
        <taxon>Ecdysozoa</taxon>
        <taxon>Arthropoda</taxon>
        <taxon>Hexapoda</taxon>
        <taxon>Insecta</taxon>
        <taxon>Pterygota</taxon>
        <taxon>Neoptera</taxon>
        <taxon>Paraneoptera</taxon>
        <taxon>Hemiptera</taxon>
        <taxon>Sternorrhyncha</taxon>
        <taxon>Aphidomorpha</taxon>
        <taxon>Aphidoidea</taxon>
        <taxon>Aphididae</taxon>
        <taxon>Sipha</taxon>
    </lineage>
</organism>
<dbReference type="AlphaFoldDB" id="A0A2S2QIS4"/>
<evidence type="ECO:0000313" key="1">
    <source>
        <dbReference type="EMBL" id="MBY77410.1"/>
    </source>
</evidence>
<gene>
    <name evidence="1" type="ORF">g.150976</name>
</gene>
<name>A0A2S2QIS4_9HEMI</name>
<dbReference type="EMBL" id="GGMS01008207">
    <property type="protein sequence ID" value="MBY77410.1"/>
    <property type="molecule type" value="Transcribed_RNA"/>
</dbReference>
<reference evidence="1" key="1">
    <citation type="submission" date="2018-04" db="EMBL/GenBank/DDBJ databases">
        <title>Transcriptome assembly of Sipha flava.</title>
        <authorList>
            <person name="Scully E.D."/>
            <person name="Geib S.M."/>
            <person name="Palmer N.A."/>
            <person name="Koch K."/>
            <person name="Bradshaw J."/>
            <person name="Heng-Moss T."/>
            <person name="Sarath G."/>
        </authorList>
    </citation>
    <scope>NUCLEOTIDE SEQUENCE</scope>
</reference>
<accession>A0A2S2QIS4</accession>
<protein>
    <submittedName>
        <fullName evidence="1">Uncharacterized protein</fullName>
    </submittedName>
</protein>